<gene>
    <name evidence="9" type="primary">glnP_16</name>
    <name evidence="9" type="ORF">SDC9_60675</name>
</gene>
<evidence type="ECO:0000259" key="8">
    <source>
        <dbReference type="PROSITE" id="PS50928"/>
    </source>
</evidence>
<keyword evidence="4 7" id="KW-0812">Transmembrane</keyword>
<reference evidence="9" key="1">
    <citation type="submission" date="2019-08" db="EMBL/GenBank/DDBJ databases">
        <authorList>
            <person name="Kucharzyk K."/>
            <person name="Murdoch R.W."/>
            <person name="Higgins S."/>
            <person name="Loffler F."/>
        </authorList>
    </citation>
    <scope>NUCLEOTIDE SEQUENCE</scope>
</reference>
<dbReference type="GO" id="GO:0006865">
    <property type="term" value="P:amino acid transport"/>
    <property type="evidence" value="ECO:0007669"/>
    <property type="project" value="TreeGrafter"/>
</dbReference>
<organism evidence="9">
    <name type="scientific">bioreactor metagenome</name>
    <dbReference type="NCBI Taxonomy" id="1076179"/>
    <lineage>
        <taxon>unclassified sequences</taxon>
        <taxon>metagenomes</taxon>
        <taxon>ecological metagenomes</taxon>
    </lineage>
</organism>
<comment type="caution">
    <text evidence="9">The sequence shown here is derived from an EMBL/GenBank/DDBJ whole genome shotgun (WGS) entry which is preliminary data.</text>
</comment>
<evidence type="ECO:0000256" key="7">
    <source>
        <dbReference type="SAM" id="Phobius"/>
    </source>
</evidence>
<proteinExistence type="predicted"/>
<dbReference type="PANTHER" id="PTHR30614:SF41">
    <property type="entry name" value="INNER MEMBRANE AMINO-ACID ABC TRANSPORTER PERMEASE PROTEIN YHDY"/>
    <property type="match status" value="1"/>
</dbReference>
<keyword evidence="6 7" id="KW-0472">Membrane</keyword>
<feature type="transmembrane region" description="Helical" evidence="7">
    <location>
        <begin position="20"/>
        <end position="44"/>
    </location>
</feature>
<dbReference type="PROSITE" id="PS50928">
    <property type="entry name" value="ABC_TM1"/>
    <property type="match status" value="1"/>
</dbReference>
<dbReference type="InterPro" id="IPR035906">
    <property type="entry name" value="MetI-like_sf"/>
</dbReference>
<evidence type="ECO:0000313" key="9">
    <source>
        <dbReference type="EMBL" id="MPM14313.1"/>
    </source>
</evidence>
<accession>A0A644XJB6</accession>
<dbReference type="GO" id="GO:0022857">
    <property type="term" value="F:transmembrane transporter activity"/>
    <property type="evidence" value="ECO:0007669"/>
    <property type="project" value="InterPro"/>
</dbReference>
<dbReference type="SUPFAM" id="SSF161098">
    <property type="entry name" value="MetI-like"/>
    <property type="match status" value="1"/>
</dbReference>
<dbReference type="Gene3D" id="1.10.3720.10">
    <property type="entry name" value="MetI-like"/>
    <property type="match status" value="1"/>
</dbReference>
<keyword evidence="2" id="KW-0813">Transport</keyword>
<sequence length="216" mass="23946">MISALLDYSLISFLLDGLAVTLKISFFSIIFSVIFGTLIGLTFYLKIPVLKQLSILYVDIVRNVPCLLLVLTARFMTPLPPTYSGILAMTVFTTAIMSEIIRSGLNSLPKGQIEAAQSQGMGTLQIVWHIVLPQAYRNIIPPMMSQFTTVIKDSSFVWAVGTEELTGKGMILIGKYSSTAQVFAIFGAVAILYFLLNYSLSVLARWQHNKMSIRSY</sequence>
<dbReference type="PANTHER" id="PTHR30614">
    <property type="entry name" value="MEMBRANE COMPONENT OF AMINO ACID ABC TRANSPORTER"/>
    <property type="match status" value="1"/>
</dbReference>
<feature type="domain" description="ABC transmembrane type-1" evidence="8">
    <location>
        <begin position="18"/>
        <end position="204"/>
    </location>
</feature>
<dbReference type="InterPro" id="IPR000515">
    <property type="entry name" value="MetI-like"/>
</dbReference>
<evidence type="ECO:0000256" key="4">
    <source>
        <dbReference type="ARBA" id="ARBA00022692"/>
    </source>
</evidence>
<keyword evidence="5 7" id="KW-1133">Transmembrane helix</keyword>
<dbReference type="Pfam" id="PF00528">
    <property type="entry name" value="BPD_transp_1"/>
    <property type="match status" value="1"/>
</dbReference>
<name>A0A644XJB6_9ZZZZ</name>
<feature type="transmembrane region" description="Helical" evidence="7">
    <location>
        <begin position="178"/>
        <end position="196"/>
    </location>
</feature>
<evidence type="ECO:0000256" key="2">
    <source>
        <dbReference type="ARBA" id="ARBA00022448"/>
    </source>
</evidence>
<feature type="transmembrane region" description="Helical" evidence="7">
    <location>
        <begin position="56"/>
        <end position="76"/>
    </location>
</feature>
<dbReference type="GO" id="GO:0043190">
    <property type="term" value="C:ATP-binding cassette (ABC) transporter complex"/>
    <property type="evidence" value="ECO:0007669"/>
    <property type="project" value="InterPro"/>
</dbReference>
<evidence type="ECO:0000256" key="6">
    <source>
        <dbReference type="ARBA" id="ARBA00023136"/>
    </source>
</evidence>
<dbReference type="CDD" id="cd06261">
    <property type="entry name" value="TM_PBP2"/>
    <property type="match status" value="1"/>
</dbReference>
<dbReference type="InterPro" id="IPR010065">
    <property type="entry name" value="AA_ABC_transptr_permease_3TM"/>
</dbReference>
<evidence type="ECO:0000256" key="5">
    <source>
        <dbReference type="ARBA" id="ARBA00022989"/>
    </source>
</evidence>
<comment type="subcellular location">
    <subcellularLocation>
        <location evidence="1">Cell membrane</location>
        <topology evidence="1">Multi-pass membrane protein</topology>
    </subcellularLocation>
</comment>
<dbReference type="EMBL" id="VSSQ01002259">
    <property type="protein sequence ID" value="MPM14313.1"/>
    <property type="molecule type" value="Genomic_DNA"/>
</dbReference>
<keyword evidence="3" id="KW-1003">Cell membrane</keyword>
<dbReference type="InterPro" id="IPR043429">
    <property type="entry name" value="ArtM/GltK/GlnP/TcyL/YhdX-like"/>
</dbReference>
<evidence type="ECO:0000256" key="3">
    <source>
        <dbReference type="ARBA" id="ARBA00022475"/>
    </source>
</evidence>
<evidence type="ECO:0000256" key="1">
    <source>
        <dbReference type="ARBA" id="ARBA00004651"/>
    </source>
</evidence>
<dbReference type="NCBIfam" id="TIGR01726">
    <property type="entry name" value="HEQRo_perm_3TM"/>
    <property type="match status" value="1"/>
</dbReference>
<dbReference type="AlphaFoldDB" id="A0A644XJB6"/>
<protein>
    <submittedName>
        <fullName evidence="9">Putative glutamine ABC transporter permease protein GlnP</fullName>
    </submittedName>
</protein>